<dbReference type="Proteomes" id="UP000288805">
    <property type="component" value="Unassembled WGS sequence"/>
</dbReference>
<evidence type="ECO:0000259" key="4">
    <source>
        <dbReference type="PROSITE" id="PS50137"/>
    </source>
</evidence>
<evidence type="ECO:0000313" key="5">
    <source>
        <dbReference type="EMBL" id="RVX08452.1"/>
    </source>
</evidence>
<evidence type="ECO:0000256" key="2">
    <source>
        <dbReference type="PROSITE-ProRule" id="PRU00266"/>
    </source>
</evidence>
<dbReference type="InterPro" id="IPR051247">
    <property type="entry name" value="RLC_Component"/>
</dbReference>
<dbReference type="SUPFAM" id="SSF54768">
    <property type="entry name" value="dsRNA-binding domain-like"/>
    <property type="match status" value="1"/>
</dbReference>
<dbReference type="InterPro" id="IPR014720">
    <property type="entry name" value="dsRBD_dom"/>
</dbReference>
<protein>
    <submittedName>
        <fullName evidence="5">RNA polymerase II C-terminal domain phosphatase-like 1</fullName>
    </submittedName>
</protein>
<accession>A0A438JHP5</accession>
<feature type="region of interest" description="Disordered" evidence="3">
    <location>
        <begin position="146"/>
        <end position="190"/>
    </location>
</feature>
<keyword evidence="1 2" id="KW-0694">RNA-binding</keyword>
<dbReference type="AlphaFoldDB" id="A0A438JHP5"/>
<comment type="caution">
    <text evidence="5">The sequence shown here is derived from an EMBL/GenBank/DDBJ whole genome shotgun (WGS) entry which is preliminary data.</text>
</comment>
<feature type="compositionally biased region" description="Polar residues" evidence="3">
    <location>
        <begin position="173"/>
        <end position="190"/>
    </location>
</feature>
<evidence type="ECO:0000313" key="6">
    <source>
        <dbReference type="Proteomes" id="UP000288805"/>
    </source>
</evidence>
<reference evidence="5 6" key="1">
    <citation type="journal article" date="2018" name="PLoS Genet.">
        <title>Population sequencing reveals clonal diversity and ancestral inbreeding in the grapevine cultivar Chardonnay.</title>
        <authorList>
            <person name="Roach M.J."/>
            <person name="Johnson D.L."/>
            <person name="Bohlmann J."/>
            <person name="van Vuuren H.J."/>
            <person name="Jones S.J."/>
            <person name="Pretorius I.S."/>
            <person name="Schmidt S.A."/>
            <person name="Borneman A.R."/>
        </authorList>
    </citation>
    <scope>NUCLEOTIDE SEQUENCE [LARGE SCALE GENOMIC DNA]</scope>
    <source>
        <strain evidence="6">cv. Chardonnay</strain>
        <tissue evidence="5">Leaf</tissue>
    </source>
</reference>
<dbReference type="EMBL" id="QGNW01000041">
    <property type="protein sequence ID" value="RVX08452.1"/>
    <property type="molecule type" value="Genomic_DNA"/>
</dbReference>
<feature type="domain" description="DRBM" evidence="4">
    <location>
        <begin position="72"/>
        <end position="142"/>
    </location>
</feature>
<dbReference type="PANTHER" id="PTHR46205">
    <property type="entry name" value="LOQUACIOUS, ISOFORM B"/>
    <property type="match status" value="1"/>
</dbReference>
<evidence type="ECO:0000256" key="1">
    <source>
        <dbReference type="ARBA" id="ARBA00022884"/>
    </source>
</evidence>
<feature type="compositionally biased region" description="Polar residues" evidence="3">
    <location>
        <begin position="146"/>
        <end position="157"/>
    </location>
</feature>
<dbReference type="SMART" id="SM00358">
    <property type="entry name" value="DSRM"/>
    <property type="match status" value="1"/>
</dbReference>
<dbReference type="OrthoDB" id="1726303at2759"/>
<gene>
    <name evidence="5" type="primary">CPL1_0</name>
    <name evidence="5" type="ORF">CK203_014156</name>
</gene>
<dbReference type="Gene3D" id="3.30.160.20">
    <property type="match status" value="1"/>
</dbReference>
<dbReference type="FunFam" id="3.30.160.20:FF:000074">
    <property type="entry name" value="RNA polymerase II C-terminal domain phosphatase-like 1"/>
    <property type="match status" value="1"/>
</dbReference>
<organism evidence="5 6">
    <name type="scientific">Vitis vinifera</name>
    <name type="common">Grape</name>
    <dbReference type="NCBI Taxonomy" id="29760"/>
    <lineage>
        <taxon>Eukaryota</taxon>
        <taxon>Viridiplantae</taxon>
        <taxon>Streptophyta</taxon>
        <taxon>Embryophyta</taxon>
        <taxon>Tracheophyta</taxon>
        <taxon>Spermatophyta</taxon>
        <taxon>Magnoliopsida</taxon>
        <taxon>eudicotyledons</taxon>
        <taxon>Gunneridae</taxon>
        <taxon>Pentapetalae</taxon>
        <taxon>rosids</taxon>
        <taxon>Vitales</taxon>
        <taxon>Vitaceae</taxon>
        <taxon>Viteae</taxon>
        <taxon>Vitis</taxon>
    </lineage>
</organism>
<dbReference type="PROSITE" id="PS50137">
    <property type="entry name" value="DS_RBD"/>
    <property type="match status" value="1"/>
</dbReference>
<proteinExistence type="predicted"/>
<evidence type="ECO:0000256" key="3">
    <source>
        <dbReference type="SAM" id="MobiDB-lite"/>
    </source>
</evidence>
<dbReference type="Pfam" id="PF00035">
    <property type="entry name" value="dsrm"/>
    <property type="match status" value="1"/>
</dbReference>
<name>A0A438JHP5_VITVI</name>
<dbReference type="GO" id="GO:0003723">
    <property type="term" value="F:RNA binding"/>
    <property type="evidence" value="ECO:0007669"/>
    <property type="project" value="UniProtKB-UniRule"/>
</dbReference>
<dbReference type="PANTHER" id="PTHR46205:SF3">
    <property type="entry name" value="LOQUACIOUS, ISOFORM B"/>
    <property type="match status" value="1"/>
</dbReference>
<sequence>MILTIKDNIFTDRYLHGDVNRFPNASDNNFMSDTNSFGYQSFPKEGSMSFSTASESSRLLDPRLESSKKSMGSISALKELCMMEGLGVEFLSQPPLSSNSTQKEEICAQVEIDGQVLGKGTGSTWDDAKMQAAEKALGSLKSMLGQFSQKRQGSPRSLQGMGKRLKSEFTRGLQRTPSSGRYSKNTSPVP</sequence>